<evidence type="ECO:0000313" key="2">
    <source>
        <dbReference type="Proteomes" id="UP000646579"/>
    </source>
</evidence>
<proteinExistence type="predicted"/>
<reference evidence="1" key="2">
    <citation type="submission" date="2020-09" db="EMBL/GenBank/DDBJ databases">
        <authorList>
            <person name="Sun Q."/>
            <person name="Kim S."/>
        </authorList>
    </citation>
    <scope>NUCLEOTIDE SEQUENCE</scope>
    <source>
        <strain evidence="1">KCTC 32437</strain>
    </source>
</reference>
<protein>
    <submittedName>
        <fullName evidence="1">Uncharacterized protein</fullName>
    </submittedName>
</protein>
<name>A0A918SBU7_9HYPH</name>
<gene>
    <name evidence="1" type="ORF">GCM10007989_28500</name>
</gene>
<accession>A0A918SBU7</accession>
<comment type="caution">
    <text evidence="1">The sequence shown here is derived from an EMBL/GenBank/DDBJ whole genome shotgun (WGS) entry which is preliminary data.</text>
</comment>
<sequence>MLTAVSEAIAVITLTIDSSASENSATDPVTRQASTFVASTTTATNTLAAEIQTVRLSMIGLCRLWRGAVKRRHIPDAIPTQPIVFANDLQVHSHQRERSASH</sequence>
<evidence type="ECO:0000313" key="1">
    <source>
        <dbReference type="EMBL" id="GHA30871.1"/>
    </source>
</evidence>
<reference evidence="1" key="1">
    <citation type="journal article" date="2014" name="Int. J. Syst. Evol. Microbiol.">
        <title>Complete genome sequence of Corynebacterium casei LMG S-19264T (=DSM 44701T), isolated from a smear-ripened cheese.</title>
        <authorList>
            <consortium name="US DOE Joint Genome Institute (JGI-PGF)"/>
            <person name="Walter F."/>
            <person name="Albersmeier A."/>
            <person name="Kalinowski J."/>
            <person name="Ruckert C."/>
        </authorList>
    </citation>
    <scope>NUCLEOTIDE SEQUENCE</scope>
    <source>
        <strain evidence="1">KCTC 32437</strain>
    </source>
</reference>
<dbReference type="Proteomes" id="UP000646579">
    <property type="component" value="Unassembled WGS sequence"/>
</dbReference>
<dbReference type="EMBL" id="BMZE01000003">
    <property type="protein sequence ID" value="GHA30871.1"/>
    <property type="molecule type" value="Genomic_DNA"/>
</dbReference>
<organism evidence="1 2">
    <name type="scientific">Devosia pacifica</name>
    <dbReference type="NCBI Taxonomy" id="1335967"/>
    <lineage>
        <taxon>Bacteria</taxon>
        <taxon>Pseudomonadati</taxon>
        <taxon>Pseudomonadota</taxon>
        <taxon>Alphaproteobacteria</taxon>
        <taxon>Hyphomicrobiales</taxon>
        <taxon>Devosiaceae</taxon>
        <taxon>Devosia</taxon>
    </lineage>
</organism>
<keyword evidence="2" id="KW-1185">Reference proteome</keyword>
<dbReference type="AlphaFoldDB" id="A0A918SBU7"/>